<feature type="region of interest" description="Disordered" evidence="8">
    <location>
        <begin position="1"/>
        <end position="37"/>
    </location>
</feature>
<dbReference type="AlphaFoldDB" id="A0AAV1D4J7"/>
<dbReference type="GO" id="GO:0005794">
    <property type="term" value="C:Golgi apparatus"/>
    <property type="evidence" value="ECO:0007669"/>
    <property type="project" value="TreeGrafter"/>
</dbReference>
<comment type="function">
    <text evidence="1 7">May be involved in both secretory and endocytic intracellular trafficking in the endosomal/prevacuolar compartments.</text>
</comment>
<keyword evidence="4 7" id="KW-0812">Transmembrane</keyword>
<dbReference type="GO" id="GO:0005783">
    <property type="term" value="C:endoplasmic reticulum"/>
    <property type="evidence" value="ECO:0007669"/>
    <property type="project" value="UniProtKB-ARBA"/>
</dbReference>
<keyword evidence="6 7" id="KW-0472">Membrane</keyword>
<name>A0AAV1D4J7_OLDCO</name>
<dbReference type="PANTHER" id="PTHR19317:SF16">
    <property type="entry name" value="PRA1 FAMILY PROTEIN E"/>
    <property type="match status" value="1"/>
</dbReference>
<feature type="transmembrane region" description="Helical" evidence="7">
    <location>
        <begin position="142"/>
        <end position="157"/>
    </location>
</feature>
<evidence type="ECO:0000313" key="10">
    <source>
        <dbReference type="Proteomes" id="UP001161247"/>
    </source>
</evidence>
<feature type="compositionally biased region" description="Pro residues" evidence="8">
    <location>
        <begin position="27"/>
        <end position="37"/>
    </location>
</feature>
<gene>
    <name evidence="9" type="ORF">OLC1_LOCUS11978</name>
</gene>
<keyword evidence="7" id="KW-0813">Transport</keyword>
<dbReference type="Pfam" id="PF03208">
    <property type="entry name" value="PRA1"/>
    <property type="match status" value="1"/>
</dbReference>
<comment type="similarity">
    <text evidence="3 7">Belongs to the PRA1 family.</text>
</comment>
<evidence type="ECO:0000256" key="4">
    <source>
        <dbReference type="ARBA" id="ARBA00022692"/>
    </source>
</evidence>
<feature type="transmembrane region" description="Helical" evidence="7">
    <location>
        <begin position="91"/>
        <end position="122"/>
    </location>
</feature>
<comment type="subcellular location">
    <subcellularLocation>
        <location evidence="2 7">Membrane</location>
        <topology evidence="2 7">Multi-pass membrane protein</topology>
    </subcellularLocation>
</comment>
<evidence type="ECO:0000256" key="8">
    <source>
        <dbReference type="SAM" id="MobiDB-lite"/>
    </source>
</evidence>
<proteinExistence type="inferred from homology"/>
<dbReference type="PANTHER" id="PTHR19317">
    <property type="entry name" value="PRENYLATED RAB ACCEPTOR 1-RELATED"/>
    <property type="match status" value="1"/>
</dbReference>
<dbReference type="GO" id="GO:0016020">
    <property type="term" value="C:membrane"/>
    <property type="evidence" value="ECO:0007669"/>
    <property type="project" value="UniProtKB-SubCell"/>
</dbReference>
<keyword evidence="10" id="KW-1185">Reference proteome</keyword>
<dbReference type="InterPro" id="IPR004895">
    <property type="entry name" value="Prenylated_rab_accept_PRA1"/>
</dbReference>
<protein>
    <recommendedName>
        <fullName evidence="7">PRA1 family protein</fullName>
    </recommendedName>
</protein>
<evidence type="ECO:0000256" key="2">
    <source>
        <dbReference type="ARBA" id="ARBA00004141"/>
    </source>
</evidence>
<evidence type="ECO:0000256" key="1">
    <source>
        <dbReference type="ARBA" id="ARBA00002501"/>
    </source>
</evidence>
<feature type="transmembrane region" description="Helical" evidence="7">
    <location>
        <begin position="164"/>
        <end position="181"/>
    </location>
</feature>
<feature type="compositionally biased region" description="Low complexity" evidence="8">
    <location>
        <begin position="1"/>
        <end position="26"/>
    </location>
</feature>
<evidence type="ECO:0000256" key="3">
    <source>
        <dbReference type="ARBA" id="ARBA00006483"/>
    </source>
</evidence>
<evidence type="ECO:0000256" key="7">
    <source>
        <dbReference type="RuleBase" id="RU363107"/>
    </source>
</evidence>
<keyword evidence="5 7" id="KW-1133">Transmembrane helix</keyword>
<evidence type="ECO:0000256" key="6">
    <source>
        <dbReference type="ARBA" id="ARBA00023136"/>
    </source>
</evidence>
<sequence>MPLNSASNYNSYSLPNTSQPPSTAGKPPLPPPPRLPPAPPSQNLFSRARAQIATFRPWRELVDPSSFSVPYGYDEAMSRLRRNLNYFRMNYALVMLFILFCSLIYHPFSMITFLVIFVAWMYLCFFRDDPVVVFGRVVDDRLVMISLSVITVVALVLTDVGMNVLVALIIAVVVAGLHGAFRGVEDLFLDEVDAAEGGLVSVVGGEPGTFRGRY</sequence>
<evidence type="ECO:0000256" key="5">
    <source>
        <dbReference type="ARBA" id="ARBA00022989"/>
    </source>
</evidence>
<dbReference type="GO" id="GO:0016192">
    <property type="term" value="P:vesicle-mediated transport"/>
    <property type="evidence" value="ECO:0007669"/>
    <property type="project" value="TreeGrafter"/>
</dbReference>
<reference evidence="9" key="1">
    <citation type="submission" date="2023-03" db="EMBL/GenBank/DDBJ databases">
        <authorList>
            <person name="Julca I."/>
        </authorList>
    </citation>
    <scope>NUCLEOTIDE SEQUENCE</scope>
</reference>
<dbReference type="Proteomes" id="UP001161247">
    <property type="component" value="Chromosome 4"/>
</dbReference>
<evidence type="ECO:0000313" key="9">
    <source>
        <dbReference type="EMBL" id="CAI9102667.1"/>
    </source>
</evidence>
<dbReference type="EMBL" id="OX459121">
    <property type="protein sequence ID" value="CAI9102667.1"/>
    <property type="molecule type" value="Genomic_DNA"/>
</dbReference>
<organism evidence="9 10">
    <name type="scientific">Oldenlandia corymbosa var. corymbosa</name>
    <dbReference type="NCBI Taxonomy" id="529605"/>
    <lineage>
        <taxon>Eukaryota</taxon>
        <taxon>Viridiplantae</taxon>
        <taxon>Streptophyta</taxon>
        <taxon>Embryophyta</taxon>
        <taxon>Tracheophyta</taxon>
        <taxon>Spermatophyta</taxon>
        <taxon>Magnoliopsida</taxon>
        <taxon>eudicotyledons</taxon>
        <taxon>Gunneridae</taxon>
        <taxon>Pentapetalae</taxon>
        <taxon>asterids</taxon>
        <taxon>lamiids</taxon>
        <taxon>Gentianales</taxon>
        <taxon>Rubiaceae</taxon>
        <taxon>Rubioideae</taxon>
        <taxon>Spermacoceae</taxon>
        <taxon>Hedyotis-Oldenlandia complex</taxon>
        <taxon>Oldenlandia</taxon>
    </lineage>
</organism>
<accession>A0AAV1D4J7</accession>